<accession>A0ABR4H1I6</accession>
<dbReference type="Proteomes" id="UP001610334">
    <property type="component" value="Unassembled WGS sequence"/>
</dbReference>
<organism evidence="2 3">
    <name type="scientific">Aspergillus granulosus</name>
    <dbReference type="NCBI Taxonomy" id="176169"/>
    <lineage>
        <taxon>Eukaryota</taxon>
        <taxon>Fungi</taxon>
        <taxon>Dikarya</taxon>
        <taxon>Ascomycota</taxon>
        <taxon>Pezizomycotina</taxon>
        <taxon>Eurotiomycetes</taxon>
        <taxon>Eurotiomycetidae</taxon>
        <taxon>Eurotiales</taxon>
        <taxon>Aspergillaceae</taxon>
        <taxon>Aspergillus</taxon>
        <taxon>Aspergillus subgen. Nidulantes</taxon>
    </lineage>
</organism>
<feature type="domain" description="Leucine-rich repeat" evidence="1">
    <location>
        <begin position="281"/>
        <end position="442"/>
    </location>
</feature>
<gene>
    <name evidence="2" type="ORF">BJX63DRAFT_435881</name>
</gene>
<sequence>MPTLPALPPELLFQITSHINNQKDILNIASTTQPLHALLYAHAFTSLTLDDGSHYQLTRLTHVLARNPRCARAVRVLRFEPELCTALSRVKDEKVRYDPSVILPLLERVSSTISSSDARANANTIVAKWEELLKAGDEIEPWVALILSLVPNVEELSLTFYHPSFYIRKLFSMMNSATSTLPNPNGPEPPFLFSRLHTLSARWYDTEYGVHSSYILPFFRLPSLRTFNGVMVIDGRPEDAYDLRGDAPPDDCFYDSDYEPAPEYEDDPEGYFRRYPGAEAFSNVTHIRLGGCNSQTGFPDLIRACRGLVSFVYEHGDCGGVVGFFAPRRFYASLWGHRGSLEEVEICFEADSLGMFSESGFIGSFKEFQVLRRLRVTDENILVSEGGARTGRMGTGVLPASLENLVIEDFDACDDPGDLSVQLKELRREVESQCPKLVSLRVAGYKRDVQLQEGDWPQYLRPTMISGLTAQAPMVPFTWCLLKPPVLKSAGEFVEDNIGSRGLLVL</sequence>
<protein>
    <recommendedName>
        <fullName evidence="1">Leucine-rich repeat domain-containing protein</fullName>
    </recommendedName>
</protein>
<dbReference type="EMBL" id="JBFXLT010000106">
    <property type="protein sequence ID" value="KAL2808663.1"/>
    <property type="molecule type" value="Genomic_DNA"/>
</dbReference>
<comment type="caution">
    <text evidence="2">The sequence shown here is derived from an EMBL/GenBank/DDBJ whole genome shotgun (WGS) entry which is preliminary data.</text>
</comment>
<dbReference type="InterPro" id="IPR056867">
    <property type="entry name" value="LRR_15"/>
</dbReference>
<reference evidence="2 3" key="1">
    <citation type="submission" date="2024-07" db="EMBL/GenBank/DDBJ databases">
        <title>Section-level genome sequencing and comparative genomics of Aspergillus sections Usti and Cavernicolus.</title>
        <authorList>
            <consortium name="Lawrence Berkeley National Laboratory"/>
            <person name="Nybo J.L."/>
            <person name="Vesth T.C."/>
            <person name="Theobald S."/>
            <person name="Frisvad J.C."/>
            <person name="Larsen T.O."/>
            <person name="Kjaerboelling I."/>
            <person name="Rothschild-Mancinelli K."/>
            <person name="Lyhne E.K."/>
            <person name="Kogle M.E."/>
            <person name="Barry K."/>
            <person name="Clum A."/>
            <person name="Na H."/>
            <person name="Ledsgaard L."/>
            <person name="Lin J."/>
            <person name="Lipzen A."/>
            <person name="Kuo A."/>
            <person name="Riley R."/>
            <person name="Mondo S."/>
            <person name="Labutti K."/>
            <person name="Haridas S."/>
            <person name="Pangalinan J."/>
            <person name="Salamov A.A."/>
            <person name="Simmons B.A."/>
            <person name="Magnuson J.K."/>
            <person name="Chen J."/>
            <person name="Drula E."/>
            <person name="Henrissat B."/>
            <person name="Wiebenga A."/>
            <person name="Lubbers R.J."/>
            <person name="Gomes A.C."/>
            <person name="Makela M.R."/>
            <person name="Stajich J."/>
            <person name="Grigoriev I.V."/>
            <person name="Mortensen U.H."/>
            <person name="De Vries R.P."/>
            <person name="Baker S.E."/>
            <person name="Andersen M.R."/>
        </authorList>
    </citation>
    <scope>NUCLEOTIDE SEQUENCE [LARGE SCALE GENOMIC DNA]</scope>
    <source>
        <strain evidence="2 3">CBS 588.65</strain>
    </source>
</reference>
<evidence type="ECO:0000259" key="1">
    <source>
        <dbReference type="Pfam" id="PF24969"/>
    </source>
</evidence>
<proteinExistence type="predicted"/>
<evidence type="ECO:0000313" key="2">
    <source>
        <dbReference type="EMBL" id="KAL2808663.1"/>
    </source>
</evidence>
<evidence type="ECO:0000313" key="3">
    <source>
        <dbReference type="Proteomes" id="UP001610334"/>
    </source>
</evidence>
<keyword evidence="3" id="KW-1185">Reference proteome</keyword>
<dbReference type="Pfam" id="PF24969">
    <property type="entry name" value="LRR_15"/>
    <property type="match status" value="1"/>
</dbReference>
<name>A0ABR4H1I6_9EURO</name>